<gene>
    <name evidence="2" type="ORF">MNBD_ALPHA08-2526</name>
</gene>
<dbReference type="InterPro" id="IPR052539">
    <property type="entry name" value="MGD_biosynthesis_adapter"/>
</dbReference>
<name>A0A3B0RBM4_9ZZZZ</name>
<dbReference type="EMBL" id="UOEC01000060">
    <property type="protein sequence ID" value="VAV89419.1"/>
    <property type="molecule type" value="Genomic_DNA"/>
</dbReference>
<dbReference type="GO" id="GO:0005525">
    <property type="term" value="F:GTP binding"/>
    <property type="evidence" value="ECO:0007669"/>
    <property type="project" value="InterPro"/>
</dbReference>
<dbReference type="GO" id="GO:0006777">
    <property type="term" value="P:Mo-molybdopterin cofactor biosynthetic process"/>
    <property type="evidence" value="ECO:0007669"/>
    <property type="project" value="InterPro"/>
</dbReference>
<dbReference type="CDD" id="cd03116">
    <property type="entry name" value="MobB"/>
    <property type="match status" value="1"/>
</dbReference>
<dbReference type="Pfam" id="PF03205">
    <property type="entry name" value="MobB"/>
    <property type="match status" value="1"/>
</dbReference>
<dbReference type="Gene3D" id="3.40.50.300">
    <property type="entry name" value="P-loop containing nucleotide triphosphate hydrolases"/>
    <property type="match status" value="1"/>
</dbReference>
<dbReference type="PANTHER" id="PTHR40072:SF1">
    <property type="entry name" value="MOLYBDOPTERIN-GUANINE DINUCLEOTIDE BIOSYNTHESIS ADAPTER PROTEIN"/>
    <property type="match status" value="1"/>
</dbReference>
<sequence length="169" mass="19092">MNSNRPPIFGIIGWKDSGKTTLVERLIEEFTLRGLTVSAIKHAHHSFDIDHKHRDSYKFRSAGARRTAIVSRNRWAMIHELRSEDEPSLDEIIEHIGACDLILIEGYKGAKFDKIEVRNLANDKPELAPDDSFIKAVAFQGEAPEMALPAFQVDEISKIADFIGDHLEL</sequence>
<dbReference type="InterPro" id="IPR004435">
    <property type="entry name" value="MobB_dom"/>
</dbReference>
<dbReference type="InterPro" id="IPR027417">
    <property type="entry name" value="P-loop_NTPase"/>
</dbReference>
<accession>A0A3B0RBM4</accession>
<evidence type="ECO:0000259" key="1">
    <source>
        <dbReference type="Pfam" id="PF03205"/>
    </source>
</evidence>
<organism evidence="2">
    <name type="scientific">hydrothermal vent metagenome</name>
    <dbReference type="NCBI Taxonomy" id="652676"/>
    <lineage>
        <taxon>unclassified sequences</taxon>
        <taxon>metagenomes</taxon>
        <taxon>ecological metagenomes</taxon>
    </lineage>
</organism>
<proteinExistence type="predicted"/>
<feature type="domain" description="Molybdopterin-guanine dinucleotide biosynthesis protein B (MobB)" evidence="1">
    <location>
        <begin position="8"/>
        <end position="138"/>
    </location>
</feature>
<dbReference type="SUPFAM" id="SSF52540">
    <property type="entry name" value="P-loop containing nucleoside triphosphate hydrolases"/>
    <property type="match status" value="1"/>
</dbReference>
<protein>
    <submittedName>
        <fullName evidence="2">Molybdopterin-guanine dinucleotide biosynthesis protein MobB</fullName>
    </submittedName>
</protein>
<reference evidence="2" key="1">
    <citation type="submission" date="2018-06" db="EMBL/GenBank/DDBJ databases">
        <authorList>
            <person name="Zhirakovskaya E."/>
        </authorList>
    </citation>
    <scope>NUCLEOTIDE SEQUENCE</scope>
</reference>
<evidence type="ECO:0000313" key="2">
    <source>
        <dbReference type="EMBL" id="VAV89419.1"/>
    </source>
</evidence>
<dbReference type="PANTHER" id="PTHR40072">
    <property type="entry name" value="MOLYBDOPTERIN-GUANINE DINUCLEOTIDE BIOSYNTHESIS ADAPTER PROTEIN-RELATED"/>
    <property type="match status" value="1"/>
</dbReference>
<dbReference type="NCBIfam" id="TIGR00176">
    <property type="entry name" value="mobB"/>
    <property type="match status" value="1"/>
</dbReference>
<dbReference type="AlphaFoldDB" id="A0A3B0RBM4"/>